<feature type="domain" description="Reverse transcriptase Ty1/copia-type" evidence="2">
    <location>
        <begin position="323"/>
        <end position="533"/>
    </location>
</feature>
<name>A0A6L2MHQ1_TANCI</name>
<dbReference type="InterPro" id="IPR043502">
    <property type="entry name" value="DNA/RNA_pol_sf"/>
</dbReference>
<dbReference type="EMBL" id="BKCJ010006692">
    <property type="protein sequence ID" value="GEU73458.1"/>
    <property type="molecule type" value="Genomic_DNA"/>
</dbReference>
<gene>
    <name evidence="3" type="ORF">Tci_045436</name>
</gene>
<proteinExistence type="predicted"/>
<protein>
    <submittedName>
        <fullName evidence="3">Copia protein</fullName>
    </submittedName>
</protein>
<evidence type="ECO:0000256" key="1">
    <source>
        <dbReference type="SAM" id="MobiDB-lite"/>
    </source>
</evidence>
<feature type="region of interest" description="Disordered" evidence="1">
    <location>
        <begin position="83"/>
        <end position="116"/>
    </location>
</feature>
<feature type="region of interest" description="Disordered" evidence="1">
    <location>
        <begin position="722"/>
        <end position="781"/>
    </location>
</feature>
<reference evidence="3" key="1">
    <citation type="journal article" date="2019" name="Sci. Rep.">
        <title>Draft genome of Tanacetum cinerariifolium, the natural source of mosquito coil.</title>
        <authorList>
            <person name="Yamashiro T."/>
            <person name="Shiraishi A."/>
            <person name="Satake H."/>
            <person name="Nakayama K."/>
        </authorList>
    </citation>
    <scope>NUCLEOTIDE SEQUENCE</scope>
</reference>
<feature type="compositionally biased region" description="Basic residues" evidence="1">
    <location>
        <begin position="737"/>
        <end position="746"/>
    </location>
</feature>
<sequence length="1055" mass="120639">MINVLPPKTAEEVVDIERERKARTTLMALLEDHLAKFHKMADAKEISKGNQDSRRRDVGTMETKIETIAEDLYIRMIQKLCNSGSDNETSADESDSKPVEYASSDSNSSVEPSTYVPEPVVNESKVVSEPKAICEPKVVIGEKKEILGTKSSNVTPPNLYIAAEYNIGVLLHNTGSRVADDPHKALKDKGIVDSGCSRHMIRNEAHLKIIKNLRVALLPLEEELEKVKRKEKEANYAVWKEASHKTQDVNTNLLNAVSTPDSVVGPSRDLNNDKYSYPDDPLMPHLKDIYASPSAGIFTDLSYDDEVMVTEFNNLETTFKIQKVWILVDLPFGKKEIGTKWVYRNKKDEKGVVVRNKACLVAQGHMQEEGIDYVEVFAHVARIEAIRIFLAFASYMGFIVYQMDVKSAFLYGTINEEVYVTQPPRFVDLNFPNKVYKVVKALYGLHQAPRASYATLSTFLKKSRYRRGAIDKTLSIKQDIKDIMLVQVYVDDIIFGSIKKYWCDEFEELMKNSQDKYVAKILKKFDFLNVKTASTPIKTQKPLFKDEEAANVDISGYSQDFTPSSCEEDLYEIYKMRLSISWQETYFMAMQKADYCGYFYYRAALLKGRLLKVTTTKHQLCCQVKELASPKQTALAKPAESEGFEQILDFLNGSSVRYALTASPIIRTSCIKQFWSTAKVKTVNDEVRVQALIDAKRLTIKESSIHRTLKLDDEDVTKEVGQAQNDVSILTEPSTSKPHKKHKSKKQQPIAPKVLSPEPSPEHQLPSPSNEPISTAKDNKIVKLEDRVHKLEKENRILKETSFKFAKSDTTAPVEEKEESFKQGRMIADMDEDDTDEEEPAKVEEVLEVVTAAKLMTEVVTTAQPLLLKYQRNDVIEQVKKSERQNNKVMRYQALKRKPLTEAQKVEEEVIVQEKEIEEEGNKRQEATPLASKVAVVDYQIHHENNKPYYKIIRADGTHKLFLSFITLLKNFDREDSETLWNLVKERFKTTKPKNFSDDFLLNILKIMFKKPNVEANTWKDQKDNVKLEVEEESEMSLELLRLVRRQLNEGYVPE</sequence>
<comment type="caution">
    <text evidence="3">The sequence shown here is derived from an EMBL/GenBank/DDBJ whole genome shotgun (WGS) entry which is preliminary data.</text>
</comment>
<accession>A0A6L2MHQ1</accession>
<dbReference type="AlphaFoldDB" id="A0A6L2MHQ1"/>
<feature type="compositionally biased region" description="Polar residues" evidence="1">
    <location>
        <begin position="722"/>
        <end position="735"/>
    </location>
</feature>
<dbReference type="SUPFAM" id="SSF56672">
    <property type="entry name" value="DNA/RNA polymerases"/>
    <property type="match status" value="1"/>
</dbReference>
<dbReference type="InterPro" id="IPR013103">
    <property type="entry name" value="RVT_2"/>
</dbReference>
<organism evidence="3">
    <name type="scientific">Tanacetum cinerariifolium</name>
    <name type="common">Dalmatian daisy</name>
    <name type="synonym">Chrysanthemum cinerariifolium</name>
    <dbReference type="NCBI Taxonomy" id="118510"/>
    <lineage>
        <taxon>Eukaryota</taxon>
        <taxon>Viridiplantae</taxon>
        <taxon>Streptophyta</taxon>
        <taxon>Embryophyta</taxon>
        <taxon>Tracheophyta</taxon>
        <taxon>Spermatophyta</taxon>
        <taxon>Magnoliopsida</taxon>
        <taxon>eudicotyledons</taxon>
        <taxon>Gunneridae</taxon>
        <taxon>Pentapetalae</taxon>
        <taxon>asterids</taxon>
        <taxon>campanulids</taxon>
        <taxon>Asterales</taxon>
        <taxon>Asteraceae</taxon>
        <taxon>Asteroideae</taxon>
        <taxon>Anthemideae</taxon>
        <taxon>Anthemidinae</taxon>
        <taxon>Tanacetum</taxon>
    </lineage>
</organism>
<dbReference type="Pfam" id="PF07727">
    <property type="entry name" value="RVT_2"/>
    <property type="match status" value="1"/>
</dbReference>
<evidence type="ECO:0000313" key="3">
    <source>
        <dbReference type="EMBL" id="GEU73458.1"/>
    </source>
</evidence>
<feature type="compositionally biased region" description="Polar residues" evidence="1">
    <location>
        <begin position="103"/>
        <end position="112"/>
    </location>
</feature>
<evidence type="ECO:0000259" key="2">
    <source>
        <dbReference type="Pfam" id="PF07727"/>
    </source>
</evidence>